<name>W4P3E7_9BACE</name>
<organism evidence="2 3">
    <name type="scientific">Bacteroides pyogenes JCM 6292</name>
    <dbReference type="NCBI Taxonomy" id="1235809"/>
    <lineage>
        <taxon>Bacteria</taxon>
        <taxon>Pseudomonadati</taxon>
        <taxon>Bacteroidota</taxon>
        <taxon>Bacteroidia</taxon>
        <taxon>Bacteroidales</taxon>
        <taxon>Bacteroidaceae</taxon>
        <taxon>Bacteroides</taxon>
    </lineage>
</organism>
<dbReference type="GO" id="GO:0006508">
    <property type="term" value="P:proteolysis"/>
    <property type="evidence" value="ECO:0007669"/>
    <property type="project" value="InterPro"/>
</dbReference>
<comment type="caution">
    <text evidence="2">The sequence shown here is derived from an EMBL/GenBank/DDBJ whole genome shotgun (WGS) entry which is preliminary data.</text>
</comment>
<feature type="domain" description="Peptidase S9 prolyl oligopeptidase catalytic" evidence="1">
    <location>
        <begin position="40"/>
        <end position="233"/>
    </location>
</feature>
<dbReference type="PANTHER" id="PTHR11731">
    <property type="entry name" value="PROTEASE FAMILY S9B,C DIPEPTIDYL-PEPTIDASE IV-RELATED"/>
    <property type="match status" value="1"/>
</dbReference>
<dbReference type="EMBL" id="BAIQ01000002">
    <property type="protein sequence ID" value="GAE14175.1"/>
    <property type="molecule type" value="Genomic_DNA"/>
</dbReference>
<evidence type="ECO:0000313" key="3">
    <source>
        <dbReference type="Proteomes" id="UP000018861"/>
    </source>
</evidence>
<sequence length="233" mass="26648">MKPSDFDPGRKYPVIVYVYGGPHAQLINGGWQNGTRGWDIYMANKGYLMFTLDNRGSSNRGLEFENCTFRQLGIEEGKDQVKGVEFLKSLPYVDGNRIGVHGWSFGGHMSTALLLRYPEIFKVGVAGGPVIDWAYYEIMYGERYMDTPQTNPEGYKACNLKNIAGQLKGHLLIIHDDHDDTCVPQHTLSFMKACVDARTYPDLFIYPCHKHNVSGRDRVHLYEKITRYFEEHL</sequence>
<dbReference type="Gene3D" id="3.40.50.1820">
    <property type="entry name" value="alpha/beta hydrolase"/>
    <property type="match status" value="1"/>
</dbReference>
<proteinExistence type="predicted"/>
<protein>
    <submittedName>
        <fullName evidence="2">Dipeptidyl peptidase IV</fullName>
    </submittedName>
</protein>
<gene>
    <name evidence="2" type="ORF">JCM6292_274</name>
</gene>
<dbReference type="GO" id="GO:0008239">
    <property type="term" value="F:dipeptidyl-peptidase activity"/>
    <property type="evidence" value="ECO:0007669"/>
    <property type="project" value="TreeGrafter"/>
</dbReference>
<dbReference type="InterPro" id="IPR029058">
    <property type="entry name" value="AB_hydrolase_fold"/>
</dbReference>
<dbReference type="Pfam" id="PF00326">
    <property type="entry name" value="Peptidase_S9"/>
    <property type="match status" value="1"/>
</dbReference>
<evidence type="ECO:0000259" key="1">
    <source>
        <dbReference type="Pfam" id="PF00326"/>
    </source>
</evidence>
<dbReference type="AlphaFoldDB" id="W4P3E7"/>
<dbReference type="GO" id="GO:0008236">
    <property type="term" value="F:serine-type peptidase activity"/>
    <property type="evidence" value="ECO:0007669"/>
    <property type="project" value="InterPro"/>
</dbReference>
<dbReference type="PANTHER" id="PTHR11731:SF193">
    <property type="entry name" value="DIPEPTIDYL PEPTIDASE 9"/>
    <property type="match status" value="1"/>
</dbReference>
<dbReference type="InterPro" id="IPR050278">
    <property type="entry name" value="Serine_Prot_S9B/DPPIV"/>
</dbReference>
<dbReference type="Proteomes" id="UP000018861">
    <property type="component" value="Unassembled WGS sequence"/>
</dbReference>
<evidence type="ECO:0000313" key="2">
    <source>
        <dbReference type="EMBL" id="GAE14175.1"/>
    </source>
</evidence>
<accession>W4P3E7</accession>
<reference evidence="2 3" key="1">
    <citation type="journal article" date="2014" name="Genome Announc.">
        <title>Draft Genome Sequences of Three Strains of Bacteroides pyogenes Isolated from a Cat and Swine.</title>
        <authorList>
            <person name="Sakamoto M."/>
            <person name="Oshima K."/>
            <person name="Suda W."/>
            <person name="Kitamura K."/>
            <person name="Iida T."/>
            <person name="Hattori M."/>
            <person name="Ohkuma M."/>
        </authorList>
    </citation>
    <scope>NUCLEOTIDE SEQUENCE [LARGE SCALE GENOMIC DNA]</scope>
    <source>
        <strain evidence="2 3">JCM 6292</strain>
    </source>
</reference>
<dbReference type="InterPro" id="IPR001375">
    <property type="entry name" value="Peptidase_S9_cat"/>
</dbReference>
<dbReference type="SUPFAM" id="SSF53474">
    <property type="entry name" value="alpha/beta-Hydrolases"/>
    <property type="match status" value="1"/>
</dbReference>